<dbReference type="AlphaFoldDB" id="A0A917H0S9"/>
<protein>
    <recommendedName>
        <fullName evidence="2">TonB-dependent transporter Oar-like beta-barrel domain-containing protein</fullName>
    </recommendedName>
</protein>
<feature type="domain" description="TonB-dependent transporter Oar-like beta-barrel" evidence="2">
    <location>
        <begin position="248"/>
        <end position="1117"/>
    </location>
</feature>
<dbReference type="EMBL" id="BMGT01000001">
    <property type="protein sequence ID" value="GGG63192.1"/>
    <property type="molecule type" value="Genomic_DNA"/>
</dbReference>
<dbReference type="Pfam" id="PF25183">
    <property type="entry name" value="OMP_b-brl_4"/>
    <property type="match status" value="1"/>
</dbReference>
<dbReference type="InterPro" id="IPR013784">
    <property type="entry name" value="Carb-bd-like_fold"/>
</dbReference>
<proteinExistence type="predicted"/>
<name>A0A917H0S9_9BACT</name>
<feature type="signal peptide" evidence="1">
    <location>
        <begin position="1"/>
        <end position="25"/>
    </location>
</feature>
<gene>
    <name evidence="3" type="ORF">GCM10011585_00870</name>
</gene>
<evidence type="ECO:0000259" key="2">
    <source>
        <dbReference type="Pfam" id="PF25183"/>
    </source>
</evidence>
<feature type="chain" id="PRO_5037113596" description="TonB-dependent transporter Oar-like beta-barrel domain-containing protein" evidence="1">
    <location>
        <begin position="26"/>
        <end position="1124"/>
    </location>
</feature>
<dbReference type="InterPro" id="IPR057601">
    <property type="entry name" value="Oar-like_b-barrel"/>
</dbReference>
<comment type="caution">
    <text evidence="3">The sequence shown here is derived from an EMBL/GenBank/DDBJ whole genome shotgun (WGS) entry which is preliminary data.</text>
</comment>
<dbReference type="Gene3D" id="2.60.40.1120">
    <property type="entry name" value="Carboxypeptidase-like, regulatory domain"/>
    <property type="match status" value="1"/>
</dbReference>
<dbReference type="Pfam" id="PF13620">
    <property type="entry name" value="CarboxypepD_reg"/>
    <property type="match status" value="1"/>
</dbReference>
<reference evidence="3" key="2">
    <citation type="submission" date="2020-09" db="EMBL/GenBank/DDBJ databases">
        <authorList>
            <person name="Sun Q."/>
            <person name="Zhou Y."/>
        </authorList>
    </citation>
    <scope>NUCLEOTIDE SEQUENCE</scope>
    <source>
        <strain evidence="3">CGMCC 1.12997</strain>
    </source>
</reference>
<keyword evidence="4" id="KW-1185">Reference proteome</keyword>
<dbReference type="GO" id="GO:0030246">
    <property type="term" value="F:carbohydrate binding"/>
    <property type="evidence" value="ECO:0007669"/>
    <property type="project" value="InterPro"/>
</dbReference>
<keyword evidence="1" id="KW-0732">Signal</keyword>
<dbReference type="SUPFAM" id="SSF56935">
    <property type="entry name" value="Porins"/>
    <property type="match status" value="1"/>
</dbReference>
<dbReference type="SUPFAM" id="SSF49452">
    <property type="entry name" value="Starch-binding domain-like"/>
    <property type="match status" value="1"/>
</dbReference>
<evidence type="ECO:0000313" key="3">
    <source>
        <dbReference type="EMBL" id="GGG63192.1"/>
    </source>
</evidence>
<accession>A0A917H0S9</accession>
<reference evidence="3" key="1">
    <citation type="journal article" date="2014" name="Int. J. Syst. Evol. Microbiol.">
        <title>Complete genome sequence of Corynebacterium casei LMG S-19264T (=DSM 44701T), isolated from a smear-ripened cheese.</title>
        <authorList>
            <consortium name="US DOE Joint Genome Institute (JGI-PGF)"/>
            <person name="Walter F."/>
            <person name="Albersmeier A."/>
            <person name="Kalinowski J."/>
            <person name="Ruckert C."/>
        </authorList>
    </citation>
    <scope>NUCLEOTIDE SEQUENCE</scope>
    <source>
        <strain evidence="3">CGMCC 1.12997</strain>
    </source>
</reference>
<sequence>MNLRKQIARLLFVIPLLIFPAGIRAQSGNASVQGTVTDASGAVIQGASVILTNTSTGVALNAVSDTSGSYSFPTVQPGVYSVDVSKENFASYKITQFKVIVGQHATENATLNVAASSSTVVVEANGLSNLLDTESNDLGTVIGPQSVQQLPLNGRNFLQLGLLSGATQPTSGAANSSVSQTGHPGMSINIAGNQPDFTMYVVNGLQTLGSRAGNTSLNLSVGAIDQFEVHYGFFMPDMGPNPGIVDVVTKSGTNHIHGELYEFVRTNQMESRNYFSIDSKTGLPIDPGPYHQNQFGFDVGGPIFKNKLFYFANYEGYRQNQSAIVNAYTPTSAMFGGDFSQAGVNIYDPATFNPATGTRSQFPGNKIPDNRITPAAKTLLAYYLPGSSLASKPNNVSGTPKTTLNSDQFMGRLDYSLDARNQIFAQGNWLNSPANNPGLFPGQGTAFPLDTELVNLGWNWSLSSNKVNELRLGVIRDSVYDEGLQTNGLQQKLNITGTADPNGVPGINITGFSGFGTTIGLIGNLDNVYQIDDGFNWLHGNHQIKFGAELAYLRTIQSSANANARGVFNFNDTYTAQLAANGSGGYSTVANTGSAFADFLLGDLTNAQSIGMPRTHLRWTTAQPYIQDTWKIRPNLTANIALSWYGATSPNPSGPDKNLIHGFDFVAGKPTFAALGQMSPSVYPMTMTNWAPRIGFSYQPSALKNTVIRAGWGLYYTTQEAVNFQYAVVSQVISINNAVANSQPQPTYVLGTNAMPSFTVGQITQAQADAITGPIQYLSQKYRSPYVAQWNLDIQHTFASKYLLDVAYIGNESHHLALNWNPFDCSETQSLACRDSNNPYNGKYTYMQEVDSIGYGNYNALLVKFQRQFSNGLSILANYTWSKALAASQEGSNGTLNQRRSCLIACDYGMTTSNIPQSLVLSAVWELPVGRGRHFGNQVNPVLNAVIGGWDVDAIATMQKGNPFTITAPNNTVWSPGQIRANMYCDGRAALANKNIRSNGHYWLKAQTVGQTESQGACFVDPNIDPVNRTGPGGTFPAGVRTYFGDSGFDTYTGPGINNWDIGTHKSFSLYRETKFTLRGEFFNAWNHTQFANPSSGVASSNFGQIGSTQHAARQIQIGGTIQF</sequence>
<evidence type="ECO:0000256" key="1">
    <source>
        <dbReference type="SAM" id="SignalP"/>
    </source>
</evidence>
<evidence type="ECO:0000313" key="4">
    <source>
        <dbReference type="Proteomes" id="UP000647241"/>
    </source>
</evidence>
<organism evidence="3 4">
    <name type="scientific">Edaphobacter dinghuensis</name>
    <dbReference type="NCBI Taxonomy" id="1560005"/>
    <lineage>
        <taxon>Bacteria</taxon>
        <taxon>Pseudomonadati</taxon>
        <taxon>Acidobacteriota</taxon>
        <taxon>Terriglobia</taxon>
        <taxon>Terriglobales</taxon>
        <taxon>Acidobacteriaceae</taxon>
        <taxon>Edaphobacter</taxon>
    </lineage>
</organism>
<dbReference type="Proteomes" id="UP000647241">
    <property type="component" value="Unassembled WGS sequence"/>
</dbReference>